<feature type="region of interest" description="Disordered" evidence="7">
    <location>
        <begin position="25"/>
        <end position="126"/>
    </location>
</feature>
<evidence type="ECO:0000256" key="6">
    <source>
        <dbReference type="ARBA" id="ARBA00023136"/>
    </source>
</evidence>
<dbReference type="PANTHER" id="PTHR15076:SF15">
    <property type="entry name" value="CD99 ANTIGEN"/>
    <property type="match status" value="1"/>
</dbReference>
<name>A0ABK0LWT7_RAT</name>
<keyword evidence="3 8" id="KW-0812">Transmembrane</keyword>
<protein>
    <submittedName>
        <fullName evidence="10">CD99 molecule (Xg blood group)</fullName>
    </submittedName>
</protein>
<dbReference type="RefSeq" id="NP_001094274.1">
    <property type="nucleotide sequence ID" value="NM_001100804.1"/>
</dbReference>
<dbReference type="InterPro" id="IPR022078">
    <property type="entry name" value="CD99L2"/>
</dbReference>
<evidence type="ECO:0000313" key="11">
    <source>
        <dbReference type="Proteomes" id="UP000002494"/>
    </source>
</evidence>
<accession>A0ABK0LWT7</accession>
<feature type="compositionally biased region" description="Gly residues" evidence="7">
    <location>
        <begin position="103"/>
        <end position="113"/>
    </location>
</feature>
<feature type="compositionally biased region" description="Basic and acidic residues" evidence="7">
    <location>
        <begin position="68"/>
        <end position="81"/>
    </location>
</feature>
<feature type="signal peptide" evidence="9">
    <location>
        <begin position="1"/>
        <end position="24"/>
    </location>
</feature>
<gene>
    <name evidence="10" type="primary">Cd99</name>
</gene>
<dbReference type="Ensembl" id="ENSRNOT00000169096.1">
    <property type="protein sequence ID" value="ENSRNOP00000106815.1"/>
    <property type="gene ID" value="ENSRNOG00000072482.1"/>
</dbReference>
<dbReference type="Pfam" id="PF12301">
    <property type="entry name" value="CD99L2"/>
    <property type="match status" value="1"/>
</dbReference>
<evidence type="ECO:0000256" key="1">
    <source>
        <dbReference type="ARBA" id="ARBA00004479"/>
    </source>
</evidence>
<reference evidence="10" key="2">
    <citation type="submission" date="2025-08" db="UniProtKB">
        <authorList>
            <consortium name="Ensembl"/>
        </authorList>
    </citation>
    <scope>IDENTIFICATION</scope>
    <source>
        <strain evidence="10">Brown Norway</strain>
    </source>
</reference>
<keyword evidence="5 8" id="KW-1133">Transmembrane helix</keyword>
<feature type="compositionally biased region" description="Basic and acidic residues" evidence="7">
    <location>
        <begin position="26"/>
        <end position="41"/>
    </location>
</feature>
<comment type="similarity">
    <text evidence="2">Belongs to the CD99 family.</text>
</comment>
<evidence type="ECO:0000256" key="3">
    <source>
        <dbReference type="ARBA" id="ARBA00022692"/>
    </source>
</evidence>
<evidence type="ECO:0007829" key="12">
    <source>
        <dbReference type="PeptideAtlas" id="A0ABK0LWT7"/>
    </source>
</evidence>
<dbReference type="GeneID" id="652929"/>
<keyword evidence="6 8" id="KW-0472">Membrane</keyword>
<keyword evidence="11" id="KW-1185">Reference proteome</keyword>
<evidence type="ECO:0000256" key="7">
    <source>
        <dbReference type="SAM" id="MobiDB-lite"/>
    </source>
</evidence>
<evidence type="ECO:0000256" key="8">
    <source>
        <dbReference type="SAM" id="Phobius"/>
    </source>
</evidence>
<keyword evidence="12" id="KW-1267">Proteomics identification</keyword>
<organism evidence="10 11">
    <name type="scientific">Rattus norvegicus</name>
    <name type="common">Rat</name>
    <dbReference type="NCBI Taxonomy" id="10116"/>
    <lineage>
        <taxon>Eukaryota</taxon>
        <taxon>Metazoa</taxon>
        <taxon>Chordata</taxon>
        <taxon>Craniata</taxon>
        <taxon>Vertebrata</taxon>
        <taxon>Euteleostomi</taxon>
        <taxon>Mammalia</taxon>
        <taxon>Eutheria</taxon>
        <taxon>Euarchontoglires</taxon>
        <taxon>Glires</taxon>
        <taxon>Rodentia</taxon>
        <taxon>Myomorpha</taxon>
        <taxon>Muroidea</taxon>
        <taxon>Muridae</taxon>
        <taxon>Murinae</taxon>
        <taxon>Rattus</taxon>
    </lineage>
</organism>
<dbReference type="PANTHER" id="PTHR15076">
    <property type="entry name" value="CD99/MIC2 PROTEIN RELATED"/>
    <property type="match status" value="1"/>
</dbReference>
<evidence type="ECO:0000256" key="2">
    <source>
        <dbReference type="ARBA" id="ARBA00008763"/>
    </source>
</evidence>
<evidence type="ECO:0000256" key="9">
    <source>
        <dbReference type="SAM" id="SignalP"/>
    </source>
</evidence>
<feature type="chain" id="PRO_5046687949" evidence="9">
    <location>
        <begin position="25"/>
        <end position="165"/>
    </location>
</feature>
<proteinExistence type="evidence at protein level"/>
<dbReference type="GeneTree" id="ENSGT00940000154344"/>
<keyword evidence="4 9" id="KW-0732">Signal</keyword>
<evidence type="ECO:0000256" key="5">
    <source>
        <dbReference type="ARBA" id="ARBA00022989"/>
    </source>
</evidence>
<comment type="subcellular location">
    <subcellularLocation>
        <location evidence="1">Membrane</location>
        <topology evidence="1">Single-pass type I membrane protein</topology>
    </subcellularLocation>
</comment>
<evidence type="ECO:0000313" key="10">
    <source>
        <dbReference type="Ensembl" id="ENSRNOP00000106815.1"/>
    </source>
</evidence>
<feature type="transmembrane region" description="Helical" evidence="8">
    <location>
        <begin position="128"/>
        <end position="150"/>
    </location>
</feature>
<evidence type="ECO:0000256" key="4">
    <source>
        <dbReference type="ARBA" id="ARBA00022729"/>
    </source>
</evidence>
<dbReference type="Proteomes" id="UP000002494">
    <property type="component" value="Chromosome 20"/>
</dbReference>
<sequence>MARAAGITAAITLALLGVLALGAGDGDFRLDDALEDTDKKPTPKPPTPKKPSSGDFDLEEALTGGADEDPRRPGSRPKPDPKPPGPPRDSGGISDRDLEDVAGHGGRGGGAGDRGTDGAESEGQPQGLIPGVVAAVLAALAGAVSSFVAYQKRRLCFREGGSAPV</sequence>
<reference evidence="10" key="3">
    <citation type="submission" date="2025-09" db="UniProtKB">
        <authorList>
            <consortium name="Ensembl"/>
        </authorList>
    </citation>
    <scope>IDENTIFICATION</scope>
    <source>
        <strain evidence="10">Brown Norway</strain>
    </source>
</reference>
<reference evidence="10" key="1">
    <citation type="submission" date="2024-01" db="EMBL/GenBank/DDBJ databases">
        <title>GRCr8: a new rat reference genome assembly contstructed from accurate long reads and long range scaffolding.</title>
        <authorList>
            <person name="Doris P.A."/>
            <person name="Kalbfleisch T."/>
            <person name="Li K."/>
            <person name="Howe K."/>
            <person name="Wood J."/>
        </authorList>
    </citation>
    <scope>NUCLEOTIDE SEQUENCE [LARGE SCALE GENOMIC DNA]</scope>
    <source>
        <strain evidence="10">Brown Norway</strain>
    </source>
</reference>